<comment type="caution">
    <text evidence="2">The sequence shown here is derived from an EMBL/GenBank/DDBJ whole genome shotgun (WGS) entry which is preliminary data.</text>
</comment>
<feature type="transmembrane region" description="Helical" evidence="1">
    <location>
        <begin position="53"/>
        <end position="72"/>
    </location>
</feature>
<dbReference type="OrthoDB" id="957639at2"/>
<sequence length="171" mass="19146">MKAGTFFIRVWRVISILGLLLSLFSSYVSYPGAVAVRFNEIGQAVQYMSRETIFYGAVAIFLINNTLINTVAKLFTRIPVSQIPIPNQPFWADHRAELNEIITNWFYAIMAAINTILGLALFVLSLLNRSDLTATPINYAWLLPLSTLILAAVLIALPVRLLIKPVAHDER</sequence>
<keyword evidence="1" id="KW-0812">Transmembrane</keyword>
<keyword evidence="1" id="KW-1133">Transmembrane helix</keyword>
<name>A0A418M0R3_9BACT</name>
<feature type="transmembrane region" description="Helical" evidence="1">
    <location>
        <begin position="12"/>
        <end position="33"/>
    </location>
</feature>
<dbReference type="AlphaFoldDB" id="A0A418M0R3"/>
<evidence type="ECO:0000313" key="2">
    <source>
        <dbReference type="EMBL" id="RIV19257.1"/>
    </source>
</evidence>
<reference evidence="2 3" key="1">
    <citation type="submission" date="2018-08" db="EMBL/GenBank/DDBJ databases">
        <title>Fibrisoma montanum sp. nov., isolated from Danxia mountain soil.</title>
        <authorList>
            <person name="Huang Y."/>
        </authorList>
    </citation>
    <scope>NUCLEOTIDE SEQUENCE [LARGE SCALE GENOMIC DNA]</scope>
    <source>
        <strain evidence="2 3">HYT19</strain>
    </source>
</reference>
<accession>A0A418M0R3</accession>
<evidence type="ECO:0000313" key="3">
    <source>
        <dbReference type="Proteomes" id="UP000283523"/>
    </source>
</evidence>
<keyword evidence="1" id="KW-0472">Membrane</keyword>
<feature type="transmembrane region" description="Helical" evidence="1">
    <location>
        <begin position="105"/>
        <end position="127"/>
    </location>
</feature>
<protein>
    <submittedName>
        <fullName evidence="2">Uncharacterized protein</fullName>
    </submittedName>
</protein>
<dbReference type="EMBL" id="QXED01000008">
    <property type="protein sequence ID" value="RIV19257.1"/>
    <property type="molecule type" value="Genomic_DNA"/>
</dbReference>
<organism evidence="2 3">
    <name type="scientific">Fibrisoma montanum</name>
    <dbReference type="NCBI Taxonomy" id="2305895"/>
    <lineage>
        <taxon>Bacteria</taxon>
        <taxon>Pseudomonadati</taxon>
        <taxon>Bacteroidota</taxon>
        <taxon>Cytophagia</taxon>
        <taxon>Cytophagales</taxon>
        <taxon>Spirosomataceae</taxon>
        <taxon>Fibrisoma</taxon>
    </lineage>
</organism>
<gene>
    <name evidence="2" type="ORF">DYU11_24415</name>
</gene>
<keyword evidence="3" id="KW-1185">Reference proteome</keyword>
<evidence type="ECO:0000256" key="1">
    <source>
        <dbReference type="SAM" id="Phobius"/>
    </source>
</evidence>
<feature type="transmembrane region" description="Helical" evidence="1">
    <location>
        <begin position="139"/>
        <end position="163"/>
    </location>
</feature>
<proteinExistence type="predicted"/>
<dbReference type="Proteomes" id="UP000283523">
    <property type="component" value="Unassembled WGS sequence"/>
</dbReference>